<dbReference type="SUPFAM" id="SSF88723">
    <property type="entry name" value="PIN domain-like"/>
    <property type="match status" value="1"/>
</dbReference>
<reference evidence="1 4" key="2">
    <citation type="journal article" date="2019" name="Nat. Med.">
        <title>A library of human gut bacterial isolates paired with longitudinal multiomics data enables mechanistic microbiome research.</title>
        <authorList>
            <person name="Poyet M."/>
            <person name="Groussin M."/>
            <person name="Gibbons S.M."/>
            <person name="Avila-Pacheco J."/>
            <person name="Jiang X."/>
            <person name="Kearney S.M."/>
            <person name="Perrotta A.R."/>
            <person name="Berdy B."/>
            <person name="Zhao S."/>
            <person name="Lieberman T.D."/>
            <person name="Swanson P.K."/>
            <person name="Smith M."/>
            <person name="Roesemann S."/>
            <person name="Alexander J.E."/>
            <person name="Rich S.A."/>
            <person name="Livny J."/>
            <person name="Vlamakis H."/>
            <person name="Clish C."/>
            <person name="Bullock K."/>
            <person name="Deik A."/>
            <person name="Scott J."/>
            <person name="Pierce K.A."/>
            <person name="Xavier R.J."/>
            <person name="Alm E.J."/>
        </authorList>
    </citation>
    <scope>NUCLEOTIDE SEQUENCE [LARGE SCALE GENOMIC DNA]</scope>
    <source>
        <strain evidence="1 4">BIOML-A1</strain>
    </source>
</reference>
<dbReference type="Proteomes" id="UP000478483">
    <property type="component" value="Unassembled WGS sequence"/>
</dbReference>
<dbReference type="Proteomes" id="UP000284465">
    <property type="component" value="Unassembled WGS sequence"/>
</dbReference>
<reference evidence="2 3" key="1">
    <citation type="submission" date="2018-08" db="EMBL/GenBank/DDBJ databases">
        <title>A genome reference for cultivated species of the human gut microbiota.</title>
        <authorList>
            <person name="Zou Y."/>
            <person name="Xue W."/>
            <person name="Luo G."/>
        </authorList>
    </citation>
    <scope>NUCLEOTIDE SEQUENCE [LARGE SCALE GENOMIC DNA]</scope>
    <source>
        <strain evidence="2 3">AM43-11</strain>
    </source>
</reference>
<evidence type="ECO:0000313" key="4">
    <source>
        <dbReference type="Proteomes" id="UP000478483"/>
    </source>
</evidence>
<evidence type="ECO:0000313" key="2">
    <source>
        <dbReference type="EMBL" id="RHA61319.1"/>
    </source>
</evidence>
<sequence>MVFLDTCIWIELCGVKAPVTPNEIRQTQLASTLLQKLMQQNEQIVTCNEQLIEIISAVEKIKLKEYNRVAKGNGQPGCGDLKSFRSKVEFSNAKQLCNAVVSDVKHFADVHDCAYSVDEILSKIDLADINDCIYYDYCKNKGIEFYSFDMDISKLGQLGTVHILR</sequence>
<proteinExistence type="predicted"/>
<dbReference type="EMBL" id="QSFP01000043">
    <property type="protein sequence ID" value="RHA61319.1"/>
    <property type="molecule type" value="Genomic_DNA"/>
</dbReference>
<dbReference type="AlphaFoldDB" id="A0A3R6EH73"/>
<dbReference type="EMBL" id="WNAJ01000002">
    <property type="protein sequence ID" value="MTR84053.1"/>
    <property type="molecule type" value="Genomic_DNA"/>
</dbReference>
<organism evidence="2 3">
    <name type="scientific">Roseburia intestinalis</name>
    <dbReference type="NCBI Taxonomy" id="166486"/>
    <lineage>
        <taxon>Bacteria</taxon>
        <taxon>Bacillati</taxon>
        <taxon>Bacillota</taxon>
        <taxon>Clostridia</taxon>
        <taxon>Lachnospirales</taxon>
        <taxon>Lachnospiraceae</taxon>
        <taxon>Roseburia</taxon>
    </lineage>
</organism>
<dbReference type="RefSeq" id="WP_118592488.1">
    <property type="nucleotide sequence ID" value="NZ_QSFP01000043.1"/>
</dbReference>
<dbReference type="Gene3D" id="3.40.50.1010">
    <property type="entry name" value="5'-nuclease"/>
    <property type="match status" value="1"/>
</dbReference>
<comment type="caution">
    <text evidence="2">The sequence shown here is derived from an EMBL/GenBank/DDBJ whole genome shotgun (WGS) entry which is preliminary data.</text>
</comment>
<name>A0A3R6EH73_9FIRM</name>
<accession>A0A3R6EH73</accession>
<evidence type="ECO:0000313" key="1">
    <source>
        <dbReference type="EMBL" id="MTR84053.1"/>
    </source>
</evidence>
<gene>
    <name evidence="2" type="ORF">DW927_19545</name>
    <name evidence="1" type="ORF">GMD50_03085</name>
</gene>
<protein>
    <submittedName>
        <fullName evidence="2">PIN domain-containing protein</fullName>
    </submittedName>
</protein>
<dbReference type="InterPro" id="IPR029060">
    <property type="entry name" value="PIN-like_dom_sf"/>
</dbReference>
<evidence type="ECO:0000313" key="3">
    <source>
        <dbReference type="Proteomes" id="UP000284465"/>
    </source>
</evidence>